<evidence type="ECO:0000313" key="1">
    <source>
        <dbReference type="EMBL" id="KAG5618945.1"/>
    </source>
</evidence>
<proteinExistence type="predicted"/>
<reference evidence="1 2" key="1">
    <citation type="submission" date="2020-09" db="EMBL/GenBank/DDBJ databases">
        <title>De no assembly of potato wild relative species, Solanum commersonii.</title>
        <authorList>
            <person name="Cho K."/>
        </authorList>
    </citation>
    <scope>NUCLEOTIDE SEQUENCE [LARGE SCALE GENOMIC DNA]</scope>
    <source>
        <strain evidence="1">LZ3.2</strain>
        <tissue evidence="1">Leaf</tissue>
    </source>
</reference>
<dbReference type="Proteomes" id="UP000824120">
    <property type="component" value="Chromosome 3"/>
</dbReference>
<sequence>MQNSREQYLDNYWIPLKLCCNALDDSACLLNLLVLASISWHRYNVQPLVTQLVVSIRLTCVYKYRCLLHESKRSDIPHCNMLQLKPRCLSGTTSQPLPLTSPINSKEPTNARGKRMLLNLYEWKSLELRQGRTKEDNPST</sequence>
<accession>A0A9J6A338</accession>
<gene>
    <name evidence="1" type="ORF">H5410_018769</name>
</gene>
<protein>
    <submittedName>
        <fullName evidence="1">Uncharacterized protein</fullName>
    </submittedName>
</protein>
<name>A0A9J6A338_SOLCO</name>
<evidence type="ECO:0000313" key="2">
    <source>
        <dbReference type="Proteomes" id="UP000824120"/>
    </source>
</evidence>
<comment type="caution">
    <text evidence="1">The sequence shown here is derived from an EMBL/GenBank/DDBJ whole genome shotgun (WGS) entry which is preliminary data.</text>
</comment>
<dbReference type="EMBL" id="JACXVP010000003">
    <property type="protein sequence ID" value="KAG5618945.1"/>
    <property type="molecule type" value="Genomic_DNA"/>
</dbReference>
<organism evidence="1 2">
    <name type="scientific">Solanum commersonii</name>
    <name type="common">Commerson's wild potato</name>
    <name type="synonym">Commerson's nightshade</name>
    <dbReference type="NCBI Taxonomy" id="4109"/>
    <lineage>
        <taxon>Eukaryota</taxon>
        <taxon>Viridiplantae</taxon>
        <taxon>Streptophyta</taxon>
        <taxon>Embryophyta</taxon>
        <taxon>Tracheophyta</taxon>
        <taxon>Spermatophyta</taxon>
        <taxon>Magnoliopsida</taxon>
        <taxon>eudicotyledons</taxon>
        <taxon>Gunneridae</taxon>
        <taxon>Pentapetalae</taxon>
        <taxon>asterids</taxon>
        <taxon>lamiids</taxon>
        <taxon>Solanales</taxon>
        <taxon>Solanaceae</taxon>
        <taxon>Solanoideae</taxon>
        <taxon>Solaneae</taxon>
        <taxon>Solanum</taxon>
    </lineage>
</organism>
<keyword evidence="2" id="KW-1185">Reference proteome</keyword>
<dbReference type="AlphaFoldDB" id="A0A9J6A338"/>